<evidence type="ECO:0000313" key="3">
    <source>
        <dbReference type="Proteomes" id="UP001330184"/>
    </source>
</evidence>
<proteinExistence type="predicted"/>
<keyword evidence="1" id="KW-0812">Transmembrane</keyword>
<dbReference type="EMBL" id="AP027268">
    <property type="protein sequence ID" value="BDW94108.1"/>
    <property type="molecule type" value="Genomic_DNA"/>
</dbReference>
<dbReference type="Proteomes" id="UP001330184">
    <property type="component" value="Chromosome"/>
</dbReference>
<dbReference type="RefSeq" id="WP_338195236.1">
    <property type="nucleotide sequence ID" value="NZ_AP027268.1"/>
</dbReference>
<organism evidence="2 3">
    <name type="scientific">Flagellimonas marinaquae</name>
    <dbReference type="NCBI Taxonomy" id="254955"/>
    <lineage>
        <taxon>Bacteria</taxon>
        <taxon>Pseudomonadati</taxon>
        <taxon>Bacteroidota</taxon>
        <taxon>Flavobacteriia</taxon>
        <taxon>Flavobacteriales</taxon>
        <taxon>Flavobacteriaceae</taxon>
        <taxon>Flagellimonas</taxon>
    </lineage>
</organism>
<gene>
    <name evidence="2" type="ORF">MACH07_29400</name>
</gene>
<feature type="transmembrane region" description="Helical" evidence="1">
    <location>
        <begin position="7"/>
        <end position="25"/>
    </location>
</feature>
<sequence>MKSKLNIWLLVSFLIAGILTLWLYFKLTGYIWDISYDEAVDSEEFSPCGEYSIYPYYNVGTYHRGGKKHIKKKLLSKINTEGLPSNGLLTVRFVVNCKGETGYFRTKMTDSELKEINVPTSTLEHFYNLILELEEWMPGKIKGTAVDSYAQIVFKVEQGKITDIF</sequence>
<accession>A0AA48HKT1</accession>
<evidence type="ECO:0000256" key="1">
    <source>
        <dbReference type="SAM" id="Phobius"/>
    </source>
</evidence>
<evidence type="ECO:0000313" key="2">
    <source>
        <dbReference type="EMBL" id="BDW94108.1"/>
    </source>
</evidence>
<protein>
    <submittedName>
        <fullName evidence="2">Uncharacterized protein</fullName>
    </submittedName>
</protein>
<dbReference type="AlphaFoldDB" id="A0AA48HKT1"/>
<reference evidence="2 3" key="1">
    <citation type="submission" date="2023-01" db="EMBL/GenBank/DDBJ databases">
        <title>Complete genome sequence of Muricauda aquimarina strain IFOP_LL357.</title>
        <authorList>
            <person name="Gajardo G."/>
            <person name="Ueki S."/>
            <person name="Maruyama F."/>
        </authorList>
    </citation>
    <scope>NUCLEOTIDE SEQUENCE [LARGE SCALE GENOMIC DNA]</scope>
    <source>
        <strain evidence="2 3">IFOP_LL357</strain>
    </source>
</reference>
<keyword evidence="1" id="KW-1133">Transmembrane helix</keyword>
<keyword evidence="3" id="KW-1185">Reference proteome</keyword>
<keyword evidence="1" id="KW-0472">Membrane</keyword>
<name>A0AA48HKT1_9FLAO</name>